<dbReference type="GO" id="GO:0005737">
    <property type="term" value="C:cytoplasm"/>
    <property type="evidence" value="ECO:0007669"/>
    <property type="project" value="TreeGrafter"/>
</dbReference>
<evidence type="ECO:0000313" key="6">
    <source>
        <dbReference type="EMBL" id="ETO12540.1"/>
    </source>
</evidence>
<dbReference type="InterPro" id="IPR039959">
    <property type="entry name" value="Fimbrin/Plastin"/>
</dbReference>
<dbReference type="SUPFAM" id="SSF47576">
    <property type="entry name" value="Calponin-homology domain, CH-domain"/>
    <property type="match status" value="1"/>
</dbReference>
<gene>
    <name evidence="6" type="ORF">RFI_24836</name>
</gene>
<evidence type="ECO:0000256" key="3">
    <source>
        <dbReference type="ARBA" id="ARBA00022837"/>
    </source>
</evidence>
<keyword evidence="3" id="KW-0106">Calcium</keyword>
<keyword evidence="1" id="KW-0479">Metal-binding</keyword>
<keyword evidence="4" id="KW-0009">Actin-binding</keyword>
<dbReference type="PANTHER" id="PTHR19961:SF18">
    <property type="entry name" value="FI19014P1"/>
    <property type="match status" value="1"/>
</dbReference>
<evidence type="ECO:0000256" key="1">
    <source>
        <dbReference type="ARBA" id="ARBA00022723"/>
    </source>
</evidence>
<feature type="domain" description="Calponin-homology (CH)" evidence="5">
    <location>
        <begin position="181"/>
        <end position="294"/>
    </location>
</feature>
<dbReference type="PROSITE" id="PS00019">
    <property type="entry name" value="ACTININ_1"/>
    <property type="match status" value="1"/>
</dbReference>
<feature type="domain" description="Calponin-homology (CH)" evidence="5">
    <location>
        <begin position="437"/>
        <end position="545"/>
    </location>
</feature>
<dbReference type="GO" id="GO:0051017">
    <property type="term" value="P:actin filament bundle assembly"/>
    <property type="evidence" value="ECO:0007669"/>
    <property type="project" value="InterPro"/>
</dbReference>
<dbReference type="FunFam" id="1.10.418.10:FF:000042">
    <property type="entry name" value="Fimbrin, putative"/>
    <property type="match status" value="1"/>
</dbReference>
<dbReference type="GO" id="GO:0051639">
    <property type="term" value="P:actin filament network formation"/>
    <property type="evidence" value="ECO:0007669"/>
    <property type="project" value="TreeGrafter"/>
</dbReference>
<feature type="domain" description="Calponin-homology (CH)" evidence="5">
    <location>
        <begin position="318"/>
        <end position="424"/>
    </location>
</feature>
<evidence type="ECO:0000313" key="7">
    <source>
        <dbReference type="Proteomes" id="UP000023152"/>
    </source>
</evidence>
<dbReference type="GO" id="GO:0005884">
    <property type="term" value="C:actin filament"/>
    <property type="evidence" value="ECO:0007669"/>
    <property type="project" value="TreeGrafter"/>
</dbReference>
<dbReference type="PANTHER" id="PTHR19961">
    <property type="entry name" value="FIMBRIN/PLASTIN"/>
    <property type="match status" value="1"/>
</dbReference>
<dbReference type="SMART" id="SM00033">
    <property type="entry name" value="CH"/>
    <property type="match status" value="4"/>
</dbReference>
<dbReference type="InterPro" id="IPR001589">
    <property type="entry name" value="Actinin_actin-bd_CS"/>
</dbReference>
<dbReference type="EMBL" id="ASPP01021306">
    <property type="protein sequence ID" value="ETO12540.1"/>
    <property type="molecule type" value="Genomic_DNA"/>
</dbReference>
<dbReference type="CDD" id="cd21219">
    <property type="entry name" value="CH_PLS_FIM_rpt3"/>
    <property type="match status" value="1"/>
</dbReference>
<dbReference type="GO" id="GO:0051015">
    <property type="term" value="F:actin filament binding"/>
    <property type="evidence" value="ECO:0007669"/>
    <property type="project" value="InterPro"/>
</dbReference>
<reference evidence="6 7" key="1">
    <citation type="journal article" date="2013" name="Curr. Biol.">
        <title>The Genome of the Foraminiferan Reticulomyxa filosa.</title>
        <authorList>
            <person name="Glockner G."/>
            <person name="Hulsmann N."/>
            <person name="Schleicher M."/>
            <person name="Noegel A.A."/>
            <person name="Eichinger L."/>
            <person name="Gallinger C."/>
            <person name="Pawlowski J."/>
            <person name="Sierra R."/>
            <person name="Euteneuer U."/>
            <person name="Pillet L."/>
            <person name="Moustafa A."/>
            <person name="Platzer M."/>
            <person name="Groth M."/>
            <person name="Szafranski K."/>
            <person name="Schliwa M."/>
        </authorList>
    </citation>
    <scope>NUCLEOTIDE SEQUENCE [LARGE SCALE GENOMIC DNA]</scope>
</reference>
<feature type="domain" description="Calponin-homology (CH)" evidence="5">
    <location>
        <begin position="18"/>
        <end position="153"/>
    </location>
</feature>
<dbReference type="FunFam" id="1.10.418.10:FF:000010">
    <property type="entry name" value="Plastin-3 isoform 1"/>
    <property type="match status" value="1"/>
</dbReference>
<name>X6MHJ5_RETFI</name>
<dbReference type="InterPro" id="IPR001715">
    <property type="entry name" value="CH_dom"/>
</dbReference>
<dbReference type="OMA" id="WQLMRKN"/>
<accession>X6MHJ5</accession>
<dbReference type="PROSITE" id="PS50021">
    <property type="entry name" value="CH"/>
    <property type="match status" value="4"/>
</dbReference>
<evidence type="ECO:0000259" key="5">
    <source>
        <dbReference type="PROSITE" id="PS50021"/>
    </source>
</evidence>
<dbReference type="InterPro" id="IPR036872">
    <property type="entry name" value="CH_dom_sf"/>
</dbReference>
<keyword evidence="2" id="KW-0677">Repeat</keyword>
<protein>
    <recommendedName>
        <fullName evidence="5">Calponin-homology (CH) domain-containing protein</fullName>
    </recommendedName>
</protein>
<organism evidence="6 7">
    <name type="scientific">Reticulomyxa filosa</name>
    <dbReference type="NCBI Taxonomy" id="46433"/>
    <lineage>
        <taxon>Eukaryota</taxon>
        <taxon>Sar</taxon>
        <taxon>Rhizaria</taxon>
        <taxon>Retaria</taxon>
        <taxon>Foraminifera</taxon>
        <taxon>Monothalamids</taxon>
        <taxon>Reticulomyxidae</taxon>
        <taxon>Reticulomyxa</taxon>
    </lineage>
</organism>
<dbReference type="Pfam" id="PF00307">
    <property type="entry name" value="CH"/>
    <property type="match status" value="4"/>
</dbReference>
<dbReference type="Proteomes" id="UP000023152">
    <property type="component" value="Unassembled WGS sequence"/>
</dbReference>
<evidence type="ECO:0000256" key="4">
    <source>
        <dbReference type="ARBA" id="ARBA00023203"/>
    </source>
</evidence>
<dbReference type="GO" id="GO:0032432">
    <property type="term" value="C:actin filament bundle"/>
    <property type="evidence" value="ECO:0007669"/>
    <property type="project" value="TreeGrafter"/>
</dbReference>
<keyword evidence="7" id="KW-1185">Reference proteome</keyword>
<sequence>MELIAIESKSGGLHSYAKEEISAFANHLNYCLGDDSDLDYLMPINPDTNDLFTKVKDGVMIAKFINVIEPETIDWRAVNYKKGGGLNQFKIIENQNLNLSAAKSIGTCVLPMVWTKQKKGLRVQNQSAEELRDAEKNPTLVLGFMWQAVKMQLLGSINLKAHPELIRLLQDGEEMNDLLALPPEEILKRWVNYHLAKENYPKRINNFGTDIKDAKVYTVLLKSISGGKCDADPLNWGDTNKRAQKVLDNASAIGEFFSVKPLSSANVFIKAKDIVDGNEKLNLAFTAQLFNTAPALEPLKEEEQKELAGLMDDDAGDSREERAFRMWINTLGIGDLYINNLFEDCKDGLTLLKVIDKIEPGTVLWKKVEMKPNNKFKKLGNCNYAVVLGKQLKLSLVTTGGSDIVDGNKKLLLGFTWQLMRYHMLKFLANLARGGKQVTDEDILSWGNETVSKSGKKSSIKSFQDPSISSGVFFIDLLAAVEPKIVDWGLVTEGMTDEDKMLNARYAISIARKLGAIIFLLPEDIVEVRPKMCLTFVAGVMAEALRTKKNLSVLWKFQFSFTIGDVEFIVAMLFQQHGSCAVIGENIISFAYSYFNLITT</sequence>
<proteinExistence type="predicted"/>
<dbReference type="OrthoDB" id="431378at2759"/>
<comment type="caution">
    <text evidence="6">The sequence shown here is derived from an EMBL/GenBank/DDBJ whole genome shotgun (WGS) entry which is preliminary data.</text>
</comment>
<dbReference type="GO" id="GO:0046872">
    <property type="term" value="F:metal ion binding"/>
    <property type="evidence" value="ECO:0007669"/>
    <property type="project" value="UniProtKB-KW"/>
</dbReference>
<evidence type="ECO:0000256" key="2">
    <source>
        <dbReference type="ARBA" id="ARBA00022737"/>
    </source>
</evidence>
<dbReference type="Gene3D" id="1.10.418.10">
    <property type="entry name" value="Calponin-like domain"/>
    <property type="match status" value="4"/>
</dbReference>
<dbReference type="AlphaFoldDB" id="X6MHJ5"/>
<dbReference type="CDD" id="cd21220">
    <property type="entry name" value="CH_PLS_FIM_rpt4"/>
    <property type="match status" value="1"/>
</dbReference>